<keyword evidence="2" id="KW-1185">Reference proteome</keyword>
<evidence type="ECO:0000313" key="2">
    <source>
        <dbReference type="Proteomes" id="UP000198703"/>
    </source>
</evidence>
<dbReference type="STRING" id="89524.SAMN05444370_1493"/>
<reference evidence="1 2" key="1">
    <citation type="submission" date="2016-10" db="EMBL/GenBank/DDBJ databases">
        <authorList>
            <person name="de Groot N.N."/>
        </authorList>
    </citation>
    <scope>NUCLEOTIDE SEQUENCE [LARGE SCALE GENOMIC DNA]</scope>
    <source>
        <strain evidence="1 2">DSM 15345</strain>
    </source>
</reference>
<dbReference type="AlphaFoldDB" id="A0A1H4GBM7"/>
<dbReference type="SUPFAM" id="SSF50494">
    <property type="entry name" value="Trypsin-like serine proteases"/>
    <property type="match status" value="1"/>
</dbReference>
<organism evidence="1 2">
    <name type="scientific">Rubrimonas cliftonensis</name>
    <dbReference type="NCBI Taxonomy" id="89524"/>
    <lineage>
        <taxon>Bacteria</taxon>
        <taxon>Pseudomonadati</taxon>
        <taxon>Pseudomonadota</taxon>
        <taxon>Alphaproteobacteria</taxon>
        <taxon>Rhodobacterales</taxon>
        <taxon>Paracoccaceae</taxon>
        <taxon>Rubrimonas</taxon>
    </lineage>
</organism>
<protein>
    <recommendedName>
        <fullName evidence="3">Trypsin</fullName>
    </recommendedName>
</protein>
<name>A0A1H4GBM7_9RHOB</name>
<dbReference type="InterPro" id="IPR009003">
    <property type="entry name" value="Peptidase_S1_PA"/>
</dbReference>
<proteinExistence type="predicted"/>
<evidence type="ECO:0000313" key="1">
    <source>
        <dbReference type="EMBL" id="SEB06877.1"/>
    </source>
</evidence>
<dbReference type="Proteomes" id="UP000198703">
    <property type="component" value="Unassembled WGS sequence"/>
</dbReference>
<accession>A0A1H4GBM7</accession>
<dbReference type="EMBL" id="FNQM01000049">
    <property type="protein sequence ID" value="SEB06877.1"/>
    <property type="molecule type" value="Genomic_DNA"/>
</dbReference>
<gene>
    <name evidence="1" type="ORF">SAMN05444370_1493</name>
</gene>
<sequence>MPKPGIGVGALDCDAALAMLHSDTRHDENYLVGGKQRIDTIGSVDPENMLVGRVVVMRHGCGSRPATGYVSSLDQTAFFAGPNGQVYEIADQMQIKTEPKAPAFAVAGDSGGPVMLSSSGDRVVLVGQVVCGNARGGLDGATFVTPALVLERRFGLKLVGASR</sequence>
<evidence type="ECO:0008006" key="3">
    <source>
        <dbReference type="Google" id="ProtNLM"/>
    </source>
</evidence>